<evidence type="ECO:0000313" key="8">
    <source>
        <dbReference type="Proteomes" id="UP001596147"/>
    </source>
</evidence>
<reference evidence="8" key="1">
    <citation type="journal article" date="2019" name="Int. J. Syst. Evol. Microbiol.">
        <title>The Global Catalogue of Microorganisms (GCM) 10K type strain sequencing project: providing services to taxonomists for standard genome sequencing and annotation.</title>
        <authorList>
            <consortium name="The Broad Institute Genomics Platform"/>
            <consortium name="The Broad Institute Genome Sequencing Center for Infectious Disease"/>
            <person name="Wu L."/>
            <person name="Ma J."/>
        </authorList>
    </citation>
    <scope>NUCLEOTIDE SEQUENCE [LARGE SCALE GENOMIC DNA]</scope>
    <source>
        <strain evidence="8">CGMCC 1.12237</strain>
    </source>
</reference>
<dbReference type="NCBIfam" id="TIGR02937">
    <property type="entry name" value="sigma70-ECF"/>
    <property type="match status" value="1"/>
</dbReference>
<evidence type="ECO:0000256" key="4">
    <source>
        <dbReference type="ARBA" id="ARBA00023163"/>
    </source>
</evidence>
<evidence type="ECO:0000256" key="3">
    <source>
        <dbReference type="ARBA" id="ARBA00023082"/>
    </source>
</evidence>
<dbReference type="InterPro" id="IPR036388">
    <property type="entry name" value="WH-like_DNA-bd_sf"/>
</dbReference>
<dbReference type="Gene3D" id="1.10.10.10">
    <property type="entry name" value="Winged helix-like DNA-binding domain superfamily/Winged helix DNA-binding domain"/>
    <property type="match status" value="1"/>
</dbReference>
<dbReference type="Proteomes" id="UP001596147">
    <property type="component" value="Unassembled WGS sequence"/>
</dbReference>
<dbReference type="CDD" id="cd06171">
    <property type="entry name" value="Sigma70_r4"/>
    <property type="match status" value="1"/>
</dbReference>
<evidence type="ECO:0000256" key="2">
    <source>
        <dbReference type="ARBA" id="ARBA00023015"/>
    </source>
</evidence>
<dbReference type="SUPFAM" id="SSF88659">
    <property type="entry name" value="Sigma3 and sigma4 domains of RNA polymerase sigma factors"/>
    <property type="match status" value="1"/>
</dbReference>
<dbReference type="InterPro" id="IPR013249">
    <property type="entry name" value="RNA_pol_sigma70_r4_t2"/>
</dbReference>
<feature type="domain" description="RNA polymerase sigma-70 region 2" evidence="5">
    <location>
        <begin position="24"/>
        <end position="91"/>
    </location>
</feature>
<sequence>MDVEKERDLIAAAKQGDDTAFSTLYGHYYPFLYKYLLKLTLQEELSKDLAQDTMLKCYDHLHAFRGESKFSSWMISIASRLYIDSLRKKKRENKWLKQMKATLSRQLDWGARSKGIEWSAHFTDFNNLDAEVRMPILLRHYYGYTYEEIGKMLGVKAGTIKSRVHNGLKLIRKEWNEDGRSQ</sequence>
<dbReference type="Pfam" id="PF04542">
    <property type="entry name" value="Sigma70_r2"/>
    <property type="match status" value="1"/>
</dbReference>
<dbReference type="InterPro" id="IPR013325">
    <property type="entry name" value="RNA_pol_sigma_r2"/>
</dbReference>
<feature type="domain" description="RNA polymerase sigma factor 70 region 4 type 2" evidence="6">
    <location>
        <begin position="126"/>
        <end position="170"/>
    </location>
</feature>
<dbReference type="NCBIfam" id="NF007216">
    <property type="entry name" value="PRK09638.1"/>
    <property type="match status" value="1"/>
</dbReference>
<keyword evidence="2" id="KW-0805">Transcription regulation</keyword>
<gene>
    <name evidence="7" type="primary">sigY</name>
    <name evidence="7" type="ORF">ACFPM4_15865</name>
</gene>
<dbReference type="SUPFAM" id="SSF88946">
    <property type="entry name" value="Sigma2 domain of RNA polymerase sigma factors"/>
    <property type="match status" value="1"/>
</dbReference>
<evidence type="ECO:0000259" key="5">
    <source>
        <dbReference type="Pfam" id="PF04542"/>
    </source>
</evidence>
<name>A0ABW0LKD4_9BACI</name>
<evidence type="ECO:0000313" key="7">
    <source>
        <dbReference type="EMBL" id="MFC5466209.1"/>
    </source>
</evidence>
<dbReference type="InterPro" id="IPR013324">
    <property type="entry name" value="RNA_pol_sigma_r3/r4-like"/>
</dbReference>
<dbReference type="EMBL" id="JBHSMC010000021">
    <property type="protein sequence ID" value="MFC5466209.1"/>
    <property type="molecule type" value="Genomic_DNA"/>
</dbReference>
<evidence type="ECO:0000256" key="1">
    <source>
        <dbReference type="ARBA" id="ARBA00010641"/>
    </source>
</evidence>
<dbReference type="InterPro" id="IPR007627">
    <property type="entry name" value="RNA_pol_sigma70_r2"/>
</dbReference>
<evidence type="ECO:0000259" key="6">
    <source>
        <dbReference type="Pfam" id="PF08281"/>
    </source>
</evidence>
<comment type="similarity">
    <text evidence="1">Belongs to the sigma-70 factor family. ECF subfamily.</text>
</comment>
<proteinExistence type="inferred from homology"/>
<comment type="caution">
    <text evidence="7">The sequence shown here is derived from an EMBL/GenBank/DDBJ whole genome shotgun (WGS) entry which is preliminary data.</text>
</comment>
<keyword evidence="3" id="KW-0731">Sigma factor</keyword>
<dbReference type="PANTHER" id="PTHR43133:SF60">
    <property type="entry name" value="RNA POLYMERASE SIGMA FACTOR SIGV"/>
    <property type="match status" value="1"/>
</dbReference>
<dbReference type="Pfam" id="PF08281">
    <property type="entry name" value="Sigma70_r4_2"/>
    <property type="match status" value="1"/>
</dbReference>
<protein>
    <submittedName>
        <fullName evidence="7">RNA polymerase sigma factor SigY</fullName>
    </submittedName>
</protein>
<dbReference type="PANTHER" id="PTHR43133">
    <property type="entry name" value="RNA POLYMERASE ECF-TYPE SIGMA FACTO"/>
    <property type="match status" value="1"/>
</dbReference>
<organism evidence="7 8">
    <name type="scientific">Lederbergia graminis</name>
    <dbReference type="NCBI Taxonomy" id="735518"/>
    <lineage>
        <taxon>Bacteria</taxon>
        <taxon>Bacillati</taxon>
        <taxon>Bacillota</taxon>
        <taxon>Bacilli</taxon>
        <taxon>Bacillales</taxon>
        <taxon>Bacillaceae</taxon>
        <taxon>Lederbergia</taxon>
    </lineage>
</organism>
<dbReference type="InterPro" id="IPR039425">
    <property type="entry name" value="RNA_pol_sigma-70-like"/>
</dbReference>
<accession>A0ABW0LKD4</accession>
<keyword evidence="8" id="KW-1185">Reference proteome</keyword>
<keyword evidence="4" id="KW-0804">Transcription</keyword>
<dbReference type="InterPro" id="IPR014284">
    <property type="entry name" value="RNA_pol_sigma-70_dom"/>
</dbReference>
<dbReference type="Gene3D" id="1.10.1740.10">
    <property type="match status" value="1"/>
</dbReference>
<dbReference type="RefSeq" id="WP_382353875.1">
    <property type="nucleotide sequence ID" value="NZ_JBHSMC010000021.1"/>
</dbReference>